<feature type="domain" description="J" evidence="9">
    <location>
        <begin position="42"/>
        <end position="101"/>
    </location>
</feature>
<protein>
    <submittedName>
        <fullName evidence="10">DNJC1-like protein</fullName>
    </submittedName>
</protein>
<feature type="compositionally biased region" description="Polar residues" evidence="6">
    <location>
        <begin position="246"/>
        <end position="272"/>
    </location>
</feature>
<keyword evidence="11" id="KW-1185">Reference proteome</keyword>
<sequence length="341" mass="38585">MSTSGCHTTVNFLIFLCLAINSAYSWDSDDLELFDLVEEVNANFYELLGVSTTASGSEIKKAYRKKTLQVHPDKNEAADAEEQFRKMNELMYNQVLETGLPDWRQPVFYYRKARKLGLVELAAVLFLIITVGHYFVMWAIYLERRLALEDFFESKRKQLRKQKRKVKVEREIAVLTKSDITPVMYGQKDEADDSSDSGLLQSGIKAKKDVVISDDIISKPTDETENSENVVRKRHKNKQKNDTEKTLITSNGSGNDQSNKENITSNQASSMDSNSKQNSLQKQQKNQSSAKNTSSVKISEKKSDNKNTEGALNDKSESNNDPQVKCEGLDAWSQNQQSSHA</sequence>
<dbReference type="PANTHER" id="PTHR44653">
    <property type="entry name" value="DNAJ HOMOLOG SUBFAMILY C MEMBER 1"/>
    <property type="match status" value="1"/>
</dbReference>
<name>A0ABY7D9T2_MYAAR</name>
<dbReference type="InterPro" id="IPR052606">
    <property type="entry name" value="DnaJ_domain_protein"/>
</dbReference>
<dbReference type="InterPro" id="IPR036869">
    <property type="entry name" value="J_dom_sf"/>
</dbReference>
<evidence type="ECO:0000313" key="10">
    <source>
        <dbReference type="EMBL" id="WAQ93480.1"/>
    </source>
</evidence>
<feature type="compositionally biased region" description="Low complexity" evidence="6">
    <location>
        <begin position="273"/>
        <end position="295"/>
    </location>
</feature>
<dbReference type="Pfam" id="PF00226">
    <property type="entry name" value="DnaJ"/>
    <property type="match status" value="1"/>
</dbReference>
<evidence type="ECO:0000256" key="5">
    <source>
        <dbReference type="ARBA" id="ARBA00037847"/>
    </source>
</evidence>
<evidence type="ECO:0000256" key="8">
    <source>
        <dbReference type="SAM" id="SignalP"/>
    </source>
</evidence>
<evidence type="ECO:0000313" key="11">
    <source>
        <dbReference type="Proteomes" id="UP001164746"/>
    </source>
</evidence>
<dbReference type="SMART" id="SM00271">
    <property type="entry name" value="DnaJ"/>
    <property type="match status" value="1"/>
</dbReference>
<dbReference type="InterPro" id="IPR001623">
    <property type="entry name" value="DnaJ_domain"/>
</dbReference>
<feature type="chain" id="PRO_5046054807" evidence="8">
    <location>
        <begin position="26"/>
        <end position="341"/>
    </location>
</feature>
<dbReference type="Proteomes" id="UP001164746">
    <property type="component" value="Chromosome 1"/>
</dbReference>
<dbReference type="PRINTS" id="PR00625">
    <property type="entry name" value="JDOMAIN"/>
</dbReference>
<dbReference type="PANTHER" id="PTHR44653:SF2">
    <property type="entry name" value="DNAJ HOMOLOG SUBFAMILY C MEMBER 1"/>
    <property type="match status" value="1"/>
</dbReference>
<evidence type="ECO:0000256" key="6">
    <source>
        <dbReference type="SAM" id="MobiDB-lite"/>
    </source>
</evidence>
<keyword evidence="1 7" id="KW-0812">Transmembrane</keyword>
<evidence type="ECO:0000256" key="4">
    <source>
        <dbReference type="ARBA" id="ARBA00023136"/>
    </source>
</evidence>
<evidence type="ECO:0000256" key="2">
    <source>
        <dbReference type="ARBA" id="ARBA00022729"/>
    </source>
</evidence>
<dbReference type="CDD" id="cd06257">
    <property type="entry name" value="DnaJ"/>
    <property type="match status" value="1"/>
</dbReference>
<reference evidence="10" key="1">
    <citation type="submission" date="2022-11" db="EMBL/GenBank/DDBJ databases">
        <title>Centuries of genome instability and evolution in soft-shell clam transmissible cancer (bioRxiv).</title>
        <authorList>
            <person name="Hart S.F.M."/>
            <person name="Yonemitsu M.A."/>
            <person name="Giersch R.M."/>
            <person name="Beal B.F."/>
            <person name="Arriagada G."/>
            <person name="Davis B.W."/>
            <person name="Ostrander E.A."/>
            <person name="Goff S.P."/>
            <person name="Metzger M.J."/>
        </authorList>
    </citation>
    <scope>NUCLEOTIDE SEQUENCE</scope>
    <source>
        <strain evidence="10">MELC-2E11</strain>
        <tissue evidence="10">Siphon/mantle</tissue>
    </source>
</reference>
<comment type="subcellular location">
    <subcellularLocation>
        <location evidence="5">Endomembrane system</location>
        <topology evidence="5">Single-pass membrane protein</topology>
    </subcellularLocation>
</comment>
<feature type="region of interest" description="Disordered" evidence="6">
    <location>
        <begin position="219"/>
        <end position="341"/>
    </location>
</feature>
<proteinExistence type="predicted"/>
<keyword evidence="4 7" id="KW-0472">Membrane</keyword>
<feature type="compositionally biased region" description="Polar residues" evidence="6">
    <location>
        <begin position="332"/>
        <end position="341"/>
    </location>
</feature>
<dbReference type="SUPFAM" id="SSF46565">
    <property type="entry name" value="Chaperone J-domain"/>
    <property type="match status" value="1"/>
</dbReference>
<gene>
    <name evidence="10" type="ORF">MAR_005951</name>
</gene>
<keyword evidence="2 8" id="KW-0732">Signal</keyword>
<feature type="compositionally biased region" description="Basic and acidic residues" evidence="6">
    <location>
        <begin position="298"/>
        <end position="318"/>
    </location>
</feature>
<evidence type="ECO:0000256" key="7">
    <source>
        <dbReference type="SAM" id="Phobius"/>
    </source>
</evidence>
<dbReference type="EMBL" id="CP111012">
    <property type="protein sequence ID" value="WAQ93480.1"/>
    <property type="molecule type" value="Genomic_DNA"/>
</dbReference>
<evidence type="ECO:0000256" key="3">
    <source>
        <dbReference type="ARBA" id="ARBA00022989"/>
    </source>
</evidence>
<feature type="signal peptide" evidence="8">
    <location>
        <begin position="1"/>
        <end position="25"/>
    </location>
</feature>
<feature type="transmembrane region" description="Helical" evidence="7">
    <location>
        <begin position="121"/>
        <end position="142"/>
    </location>
</feature>
<accession>A0ABY7D9T2</accession>
<evidence type="ECO:0000259" key="9">
    <source>
        <dbReference type="SMART" id="SM00271"/>
    </source>
</evidence>
<dbReference type="Gene3D" id="1.10.287.110">
    <property type="entry name" value="DnaJ domain"/>
    <property type="match status" value="1"/>
</dbReference>
<keyword evidence="3 7" id="KW-1133">Transmembrane helix</keyword>
<evidence type="ECO:0000256" key="1">
    <source>
        <dbReference type="ARBA" id="ARBA00022692"/>
    </source>
</evidence>
<organism evidence="10 11">
    <name type="scientific">Mya arenaria</name>
    <name type="common">Soft-shell clam</name>
    <dbReference type="NCBI Taxonomy" id="6604"/>
    <lineage>
        <taxon>Eukaryota</taxon>
        <taxon>Metazoa</taxon>
        <taxon>Spiralia</taxon>
        <taxon>Lophotrochozoa</taxon>
        <taxon>Mollusca</taxon>
        <taxon>Bivalvia</taxon>
        <taxon>Autobranchia</taxon>
        <taxon>Heteroconchia</taxon>
        <taxon>Euheterodonta</taxon>
        <taxon>Imparidentia</taxon>
        <taxon>Neoheterodontei</taxon>
        <taxon>Myida</taxon>
        <taxon>Myoidea</taxon>
        <taxon>Myidae</taxon>
        <taxon>Mya</taxon>
    </lineage>
</organism>